<evidence type="ECO:0000259" key="11">
    <source>
        <dbReference type="Pfam" id="PF13089"/>
    </source>
</evidence>
<dbReference type="PIRSF" id="PIRSF015589">
    <property type="entry name" value="PP_kinase"/>
    <property type="match status" value="1"/>
</dbReference>
<dbReference type="Proteomes" id="UP000334019">
    <property type="component" value="Chromosome"/>
</dbReference>
<evidence type="ECO:0000256" key="6">
    <source>
        <dbReference type="ARBA" id="ARBA00022840"/>
    </source>
</evidence>
<evidence type="ECO:0000256" key="9">
    <source>
        <dbReference type="RuleBase" id="RU003800"/>
    </source>
</evidence>
<dbReference type="NCBIfam" id="NF003918">
    <property type="entry name" value="PRK05443.1-2"/>
    <property type="match status" value="1"/>
</dbReference>
<dbReference type="EC" id="2.7.4.1" evidence="8 9"/>
<keyword evidence="5 8" id="KW-0418">Kinase</keyword>
<dbReference type="InterPro" id="IPR036832">
    <property type="entry name" value="PPK_N_dom_sf"/>
</dbReference>
<evidence type="ECO:0000259" key="13">
    <source>
        <dbReference type="Pfam" id="PF17941"/>
    </source>
</evidence>
<dbReference type="NCBIfam" id="NF003921">
    <property type="entry name" value="PRK05443.2-2"/>
    <property type="match status" value="1"/>
</dbReference>
<feature type="domain" description="Polyphosphate kinase N-terminal" evidence="11">
    <location>
        <begin position="17"/>
        <end position="120"/>
    </location>
</feature>
<dbReference type="InterPro" id="IPR024953">
    <property type="entry name" value="PP_kinase_middle"/>
</dbReference>
<dbReference type="PANTHER" id="PTHR30218:SF0">
    <property type="entry name" value="POLYPHOSPHATE KINASE"/>
    <property type="match status" value="1"/>
</dbReference>
<dbReference type="Gene3D" id="1.20.58.310">
    <property type="entry name" value="Polyphosphate kinase N-terminal domain"/>
    <property type="match status" value="1"/>
</dbReference>
<dbReference type="NCBIfam" id="TIGR03705">
    <property type="entry name" value="poly_P_kin"/>
    <property type="match status" value="1"/>
</dbReference>
<feature type="domain" description="Polyphosphate kinase middle" evidence="10">
    <location>
        <begin position="131"/>
        <end position="306"/>
    </location>
</feature>
<reference evidence="14 15" key="1">
    <citation type="submission" date="2019-11" db="EMBL/GenBank/DDBJ databases">
        <authorList>
            <person name="He Y."/>
        </authorList>
    </citation>
    <scope>NUCLEOTIDE SEQUENCE [LARGE SCALE GENOMIC DNA]</scope>
    <source>
        <strain evidence="14 15">SCSIO 58843</strain>
    </source>
</reference>
<proteinExistence type="inferred from homology"/>
<dbReference type="HAMAP" id="MF_00347">
    <property type="entry name" value="Polyphosphate_kinase"/>
    <property type="match status" value="1"/>
</dbReference>
<feature type="binding site" evidence="8">
    <location>
        <position position="54"/>
    </location>
    <ligand>
        <name>ATP</name>
        <dbReference type="ChEBI" id="CHEBI:30616"/>
    </ligand>
</feature>
<dbReference type="GO" id="GO:0009358">
    <property type="term" value="C:polyphosphate kinase complex"/>
    <property type="evidence" value="ECO:0007669"/>
    <property type="project" value="InterPro"/>
</dbReference>
<dbReference type="InterPro" id="IPR025200">
    <property type="entry name" value="PPK_C_dom2"/>
</dbReference>
<feature type="binding site" evidence="8">
    <location>
        <position position="474"/>
    </location>
    <ligand>
        <name>ATP</name>
        <dbReference type="ChEBI" id="CHEBI:30616"/>
    </ligand>
</feature>
<dbReference type="GO" id="GO:0005524">
    <property type="term" value="F:ATP binding"/>
    <property type="evidence" value="ECO:0007669"/>
    <property type="project" value="UniProtKB-KW"/>
</dbReference>
<evidence type="ECO:0000259" key="10">
    <source>
        <dbReference type="Pfam" id="PF02503"/>
    </source>
</evidence>
<dbReference type="Pfam" id="PF13089">
    <property type="entry name" value="PP_kinase_N"/>
    <property type="match status" value="1"/>
</dbReference>
<protein>
    <recommendedName>
        <fullName evidence="8 9">Polyphosphate kinase</fullName>
        <ecNumber evidence="8 9">2.7.4.1</ecNumber>
    </recommendedName>
    <alternativeName>
        <fullName evidence="8">ATP-polyphosphate phosphotransferase</fullName>
    </alternativeName>
    <alternativeName>
        <fullName evidence="8">Polyphosphoric acid kinase</fullName>
    </alternativeName>
</protein>
<dbReference type="KEGG" id="atq:GH723_01920"/>
<dbReference type="CDD" id="cd09168">
    <property type="entry name" value="PLDc_PaPPK1_C2_like"/>
    <property type="match status" value="1"/>
</dbReference>
<dbReference type="SUPFAM" id="SSF143724">
    <property type="entry name" value="PHP14-like"/>
    <property type="match status" value="1"/>
</dbReference>
<sequence length="695" mass="78047">MEPVETELETTGGPRLFNRELSWLDFNARVLELAEDESTPLLERAKFLAIFSGNLDEFFQVRIAGLKDQVAAGITRRTPDGRTPAQQLIEIRDALEPLLERQEQAFLESLVPALAAEGIVYSDVADLDDEDRKFLDEEFDSRIFPVLTPLAVDPGHPFPYISDLSLNLAVVVRNPDTGDIRFARVKVPSLLPRFVVLPDGERFVPLEQVIGTHLGRLFPGMEIDEQVAFRVTRNADLTLEDEEADDLLAAVEVELRRRRFGRAVRLEIDARMSPEIRDLLVRELEVEEEDVYVHRGPLGLGGLFALVELDRPELKDPVWSPITQLRLAEVDDEPVDMFAELRRGDILVHHPYSSFATSVEEFIRQASVDPQVLAIKLTLYRTSGDSSIIESLIRAAEGGKQVAALVELKARFDEQANIEWARRLEKAGVHVAYGFVDLKIHTKTALVVREEGDRIHRYVHIGTGNYNPKTAKLYEDLGLLSADDVLGSDLSQLFNFLTGYSREVPYQRLLVAPHWLRDSIVELVRNEVAAGPEQGRITMKMNSLVDARLIEELYAASAAGIPVDLIVRGICCLRPGVPGMSETIRVRSIVGRYLEHSRIYRFANGAGPGRAAYYIGSADLMPRNLDRRVEALVSVLDPALQDRLQQVLDVNLADDQHAWVLEPSGRWVRRKGPEGVSTHERLQELALVRAGRRAE</sequence>
<feature type="binding site" evidence="8">
    <location>
        <position position="381"/>
    </location>
    <ligand>
        <name>Mg(2+)</name>
        <dbReference type="ChEBI" id="CHEBI:18420"/>
    </ligand>
</feature>
<dbReference type="Pfam" id="PF17941">
    <property type="entry name" value="PP_kinase_C_1"/>
    <property type="match status" value="1"/>
</dbReference>
<dbReference type="PANTHER" id="PTHR30218">
    <property type="entry name" value="POLYPHOSPHATE KINASE"/>
    <property type="match status" value="1"/>
</dbReference>
<dbReference type="InterPro" id="IPR036830">
    <property type="entry name" value="PP_kinase_middle_dom_sf"/>
</dbReference>
<evidence type="ECO:0000256" key="5">
    <source>
        <dbReference type="ARBA" id="ARBA00022777"/>
    </source>
</evidence>
<keyword evidence="3 8" id="KW-0479">Metal-binding</keyword>
<comment type="function">
    <text evidence="8 9">Catalyzes the reversible transfer of the terminal phosphate of ATP to form a long-chain polyphosphate (polyP).</text>
</comment>
<dbReference type="SUPFAM" id="SSF140356">
    <property type="entry name" value="PPK N-terminal domain-like"/>
    <property type="match status" value="1"/>
</dbReference>
<dbReference type="CDD" id="cd09165">
    <property type="entry name" value="PLDc_PaPPK1_C1_like"/>
    <property type="match status" value="1"/>
</dbReference>
<keyword evidence="1 8" id="KW-0597">Phosphoprotein</keyword>
<dbReference type="GO" id="GO:0008976">
    <property type="term" value="F:polyphosphate kinase activity"/>
    <property type="evidence" value="ECO:0007669"/>
    <property type="project" value="UniProtKB-UniRule"/>
</dbReference>
<dbReference type="AlphaFoldDB" id="A0A5Q2RSP4"/>
<dbReference type="InterPro" id="IPR003414">
    <property type="entry name" value="PP_kinase"/>
</dbReference>
<feature type="binding site" evidence="8">
    <location>
        <position position="568"/>
    </location>
    <ligand>
        <name>ATP</name>
        <dbReference type="ChEBI" id="CHEBI:30616"/>
    </ligand>
</feature>
<dbReference type="InterPro" id="IPR025198">
    <property type="entry name" value="PPK_N_dom"/>
</dbReference>
<dbReference type="NCBIfam" id="NF003917">
    <property type="entry name" value="PRK05443.1-1"/>
    <property type="match status" value="1"/>
</dbReference>
<comment type="cofactor">
    <cofactor evidence="8">
        <name>Mg(2+)</name>
        <dbReference type="ChEBI" id="CHEBI:18420"/>
    </cofactor>
</comment>
<dbReference type="EMBL" id="CP045851">
    <property type="protein sequence ID" value="QGG96930.1"/>
    <property type="molecule type" value="Genomic_DNA"/>
</dbReference>
<evidence type="ECO:0000256" key="1">
    <source>
        <dbReference type="ARBA" id="ARBA00022553"/>
    </source>
</evidence>
<evidence type="ECO:0000256" key="4">
    <source>
        <dbReference type="ARBA" id="ARBA00022741"/>
    </source>
</evidence>
<feature type="domain" description="Polyphosphate kinase C-terminal" evidence="13">
    <location>
        <begin position="336"/>
        <end position="502"/>
    </location>
</feature>
<dbReference type="Pfam" id="PF13090">
    <property type="entry name" value="PP_kinase_C"/>
    <property type="match status" value="1"/>
</dbReference>
<feature type="binding site" evidence="8">
    <location>
        <position position="411"/>
    </location>
    <ligand>
        <name>Mg(2+)</name>
        <dbReference type="ChEBI" id="CHEBI:18420"/>
    </ligand>
</feature>
<feature type="domain" description="Polyphosphate kinase C-terminal" evidence="12">
    <location>
        <begin position="509"/>
        <end position="672"/>
    </location>
</feature>
<dbReference type="GO" id="GO:0046872">
    <property type="term" value="F:metal ion binding"/>
    <property type="evidence" value="ECO:0007669"/>
    <property type="project" value="UniProtKB-KW"/>
</dbReference>
<dbReference type="Pfam" id="PF02503">
    <property type="entry name" value="PP_kinase"/>
    <property type="match status" value="1"/>
</dbReference>
<dbReference type="SUPFAM" id="SSF56024">
    <property type="entry name" value="Phospholipase D/nuclease"/>
    <property type="match status" value="2"/>
</dbReference>
<dbReference type="InterPro" id="IPR041108">
    <property type="entry name" value="PP_kinase_C_1"/>
</dbReference>
<evidence type="ECO:0000256" key="2">
    <source>
        <dbReference type="ARBA" id="ARBA00022679"/>
    </source>
</evidence>
<keyword evidence="6 8" id="KW-0067">ATP-binding</keyword>
<evidence type="ECO:0000256" key="8">
    <source>
        <dbReference type="HAMAP-Rule" id="MF_00347"/>
    </source>
</evidence>
<feature type="binding site" evidence="8">
    <location>
        <position position="596"/>
    </location>
    <ligand>
        <name>ATP</name>
        <dbReference type="ChEBI" id="CHEBI:30616"/>
    </ligand>
</feature>
<feature type="active site" description="Phosphohistidine intermediate" evidence="8">
    <location>
        <position position="441"/>
    </location>
</feature>
<keyword evidence="15" id="KW-1185">Reference proteome</keyword>
<dbReference type="Gene3D" id="3.30.870.10">
    <property type="entry name" value="Endonuclease Chain A"/>
    <property type="match status" value="2"/>
</dbReference>
<evidence type="ECO:0000259" key="12">
    <source>
        <dbReference type="Pfam" id="PF13090"/>
    </source>
</evidence>
<evidence type="ECO:0000313" key="15">
    <source>
        <dbReference type="Proteomes" id="UP000334019"/>
    </source>
</evidence>
<comment type="catalytic activity">
    <reaction evidence="8 9">
        <text>[phosphate](n) + ATP = [phosphate](n+1) + ADP</text>
        <dbReference type="Rhea" id="RHEA:19573"/>
        <dbReference type="Rhea" id="RHEA-COMP:9859"/>
        <dbReference type="Rhea" id="RHEA-COMP:14280"/>
        <dbReference type="ChEBI" id="CHEBI:16838"/>
        <dbReference type="ChEBI" id="CHEBI:30616"/>
        <dbReference type="ChEBI" id="CHEBI:456216"/>
        <dbReference type="EC" id="2.7.4.1"/>
    </reaction>
</comment>
<keyword evidence="4 8" id="KW-0547">Nucleotide-binding</keyword>
<evidence type="ECO:0000256" key="3">
    <source>
        <dbReference type="ARBA" id="ARBA00022723"/>
    </source>
</evidence>
<keyword evidence="7 8" id="KW-0460">Magnesium</keyword>
<evidence type="ECO:0000256" key="7">
    <source>
        <dbReference type="ARBA" id="ARBA00022842"/>
    </source>
</evidence>
<name>A0A5Q2RSP4_9ACTN</name>
<dbReference type="Gene3D" id="3.30.1840.10">
    <property type="entry name" value="Polyphosphate kinase middle domain"/>
    <property type="match status" value="1"/>
</dbReference>
<accession>A0A5Q2RSP4</accession>
<keyword evidence="2 8" id="KW-0808">Transferase</keyword>
<dbReference type="GO" id="GO:0006799">
    <property type="term" value="P:polyphosphate biosynthetic process"/>
    <property type="evidence" value="ECO:0007669"/>
    <property type="project" value="UniProtKB-UniRule"/>
</dbReference>
<evidence type="ECO:0000313" key="14">
    <source>
        <dbReference type="EMBL" id="QGG96930.1"/>
    </source>
</evidence>
<dbReference type="FunFam" id="3.30.870.10:FF:000001">
    <property type="entry name" value="Polyphosphate kinase"/>
    <property type="match status" value="1"/>
</dbReference>
<comment type="PTM">
    <text evidence="8 9">An intermediate of this reaction is the autophosphorylated ppk in which a phosphate is covalently linked to a histidine residue through a N-P bond.</text>
</comment>
<comment type="similarity">
    <text evidence="8 9">Belongs to the polyphosphate kinase 1 (PPK1) family.</text>
</comment>
<gene>
    <name evidence="14" type="primary">ppk1</name>
    <name evidence="8" type="synonym">ppk</name>
    <name evidence="14" type="ORF">GH723_01920</name>
</gene>
<organism evidence="14 15">
    <name type="scientific">Actinomarinicola tropica</name>
    <dbReference type="NCBI Taxonomy" id="2789776"/>
    <lineage>
        <taxon>Bacteria</taxon>
        <taxon>Bacillati</taxon>
        <taxon>Actinomycetota</taxon>
        <taxon>Acidimicrobiia</taxon>
        <taxon>Acidimicrobiales</taxon>
        <taxon>Iamiaceae</taxon>
        <taxon>Actinomarinicola</taxon>
    </lineage>
</organism>